<dbReference type="KEGG" id="fmg:HYN48_03680"/>
<dbReference type="GO" id="GO:0016747">
    <property type="term" value="F:acyltransferase activity, transferring groups other than amino-acyl groups"/>
    <property type="evidence" value="ECO:0007669"/>
    <property type="project" value="InterPro"/>
</dbReference>
<name>A0A2S0RCK1_9FLAO</name>
<dbReference type="CDD" id="cd04301">
    <property type="entry name" value="NAT_SF"/>
    <property type="match status" value="1"/>
</dbReference>
<organism evidence="4 5">
    <name type="scientific">Flavobacterium magnum</name>
    <dbReference type="NCBI Taxonomy" id="2162713"/>
    <lineage>
        <taxon>Bacteria</taxon>
        <taxon>Pseudomonadati</taxon>
        <taxon>Bacteroidota</taxon>
        <taxon>Flavobacteriia</taxon>
        <taxon>Flavobacteriales</taxon>
        <taxon>Flavobacteriaceae</taxon>
        <taxon>Flavobacterium</taxon>
    </lineage>
</organism>
<dbReference type="InterPro" id="IPR016181">
    <property type="entry name" value="Acyl_CoA_acyltransferase"/>
</dbReference>
<evidence type="ECO:0000313" key="5">
    <source>
        <dbReference type="Proteomes" id="UP000244193"/>
    </source>
</evidence>
<dbReference type="RefSeq" id="WP_108369844.1">
    <property type="nucleotide sequence ID" value="NZ_CP028811.1"/>
</dbReference>
<gene>
    <name evidence="4" type="ORF">HYN48_03680</name>
</gene>
<keyword evidence="5" id="KW-1185">Reference proteome</keyword>
<dbReference type="PROSITE" id="PS51186">
    <property type="entry name" value="GNAT"/>
    <property type="match status" value="1"/>
</dbReference>
<sequence>MIQRLDWDSDFFGFRIGEVFYQEDLDETPDYDLLYVKGSNEFNARITGFEEGFSELKLVFSKDIPVRNREARPVFPIDQIVYDIDEIYNLAYESGKFSRFYLDKHFNSGKFGELYRKWVDNSISKAIADDVLVYVEENEISGFVTYKTAGDSATIGLIAVSPNHQGKGIGGKLLQSVEDRLAEQNIKKLRIPTQQENQPACHFYTKQGYEICERTFIKHYWAVKNE</sequence>
<protein>
    <recommendedName>
        <fullName evidence="3">N-acetyltransferase domain-containing protein</fullName>
    </recommendedName>
</protein>
<dbReference type="Gene3D" id="3.40.630.30">
    <property type="match status" value="1"/>
</dbReference>
<evidence type="ECO:0000313" key="4">
    <source>
        <dbReference type="EMBL" id="AWA29259.1"/>
    </source>
</evidence>
<evidence type="ECO:0000259" key="3">
    <source>
        <dbReference type="PROSITE" id="PS51186"/>
    </source>
</evidence>
<dbReference type="Pfam" id="PF00583">
    <property type="entry name" value="Acetyltransf_1"/>
    <property type="match status" value="1"/>
</dbReference>
<reference evidence="4 5" key="1">
    <citation type="submission" date="2018-04" db="EMBL/GenBank/DDBJ databases">
        <title>Genome sequencing of Flavobacterium sp. HYN0048.</title>
        <authorList>
            <person name="Yi H."/>
            <person name="Baek C."/>
        </authorList>
    </citation>
    <scope>NUCLEOTIDE SEQUENCE [LARGE SCALE GENOMIC DNA]</scope>
    <source>
        <strain evidence="4 5">HYN0048</strain>
    </source>
</reference>
<keyword evidence="1" id="KW-0808">Transferase</keyword>
<dbReference type="SUPFAM" id="SSF55729">
    <property type="entry name" value="Acyl-CoA N-acyltransferases (Nat)"/>
    <property type="match status" value="1"/>
</dbReference>
<accession>A0A2S0RCK1</accession>
<dbReference type="EMBL" id="CP028811">
    <property type="protein sequence ID" value="AWA29259.1"/>
    <property type="molecule type" value="Genomic_DNA"/>
</dbReference>
<evidence type="ECO:0000256" key="2">
    <source>
        <dbReference type="ARBA" id="ARBA00023315"/>
    </source>
</evidence>
<dbReference type="AlphaFoldDB" id="A0A2S0RCK1"/>
<dbReference type="OrthoDB" id="1342666at2"/>
<keyword evidence="2" id="KW-0012">Acyltransferase</keyword>
<dbReference type="PANTHER" id="PTHR43877:SF2">
    <property type="entry name" value="AMINOALKYLPHOSPHONATE N-ACETYLTRANSFERASE-RELATED"/>
    <property type="match status" value="1"/>
</dbReference>
<dbReference type="Proteomes" id="UP000244193">
    <property type="component" value="Chromosome"/>
</dbReference>
<dbReference type="PANTHER" id="PTHR43877">
    <property type="entry name" value="AMINOALKYLPHOSPHONATE N-ACETYLTRANSFERASE-RELATED-RELATED"/>
    <property type="match status" value="1"/>
</dbReference>
<evidence type="ECO:0000256" key="1">
    <source>
        <dbReference type="ARBA" id="ARBA00022679"/>
    </source>
</evidence>
<dbReference type="InterPro" id="IPR050832">
    <property type="entry name" value="Bact_Acetyltransf"/>
</dbReference>
<proteinExistence type="predicted"/>
<feature type="domain" description="N-acetyltransferase" evidence="3">
    <location>
        <begin position="69"/>
        <end position="226"/>
    </location>
</feature>
<dbReference type="InterPro" id="IPR000182">
    <property type="entry name" value="GNAT_dom"/>
</dbReference>